<feature type="compositionally biased region" description="Polar residues" evidence="1">
    <location>
        <begin position="1"/>
        <end position="12"/>
    </location>
</feature>
<evidence type="ECO:0000313" key="2">
    <source>
        <dbReference type="EMBL" id="CAB4324295.1"/>
    </source>
</evidence>
<accession>A0A6J5YFS4</accession>
<dbReference type="EMBL" id="CAEMXZ010000128">
    <property type="protein sequence ID" value="CAB4324295.1"/>
    <property type="molecule type" value="Genomic_DNA"/>
</dbReference>
<feature type="compositionally biased region" description="Low complexity" evidence="1">
    <location>
        <begin position="125"/>
        <end position="143"/>
    </location>
</feature>
<evidence type="ECO:0000256" key="1">
    <source>
        <dbReference type="SAM" id="MobiDB-lite"/>
    </source>
</evidence>
<feature type="compositionally biased region" description="Low complexity" evidence="1">
    <location>
        <begin position="95"/>
        <end position="104"/>
    </location>
</feature>
<gene>
    <name evidence="2" type="ORF">UFOPK1392_02060</name>
</gene>
<proteinExistence type="predicted"/>
<organism evidence="2">
    <name type="scientific">freshwater metagenome</name>
    <dbReference type="NCBI Taxonomy" id="449393"/>
    <lineage>
        <taxon>unclassified sequences</taxon>
        <taxon>metagenomes</taxon>
        <taxon>ecological metagenomes</taxon>
    </lineage>
</organism>
<feature type="compositionally biased region" description="Basic residues" evidence="1">
    <location>
        <begin position="105"/>
        <end position="124"/>
    </location>
</feature>
<feature type="region of interest" description="Disordered" evidence="1">
    <location>
        <begin position="85"/>
        <end position="164"/>
    </location>
</feature>
<feature type="compositionally biased region" description="Pro residues" evidence="1">
    <location>
        <begin position="22"/>
        <end position="31"/>
    </location>
</feature>
<protein>
    <submittedName>
        <fullName evidence="2">Unannotated protein</fullName>
    </submittedName>
</protein>
<feature type="region of interest" description="Disordered" evidence="1">
    <location>
        <begin position="1"/>
        <end position="59"/>
    </location>
</feature>
<reference evidence="2" key="1">
    <citation type="submission" date="2020-05" db="EMBL/GenBank/DDBJ databases">
        <authorList>
            <person name="Chiriac C."/>
            <person name="Salcher M."/>
            <person name="Ghai R."/>
            <person name="Kavagutti S V."/>
        </authorList>
    </citation>
    <scope>NUCLEOTIDE SEQUENCE</scope>
</reference>
<name>A0A6J5YFS4_9ZZZZ</name>
<dbReference type="AlphaFoldDB" id="A0A6J5YFS4"/>
<sequence length="267" mass="29569">MVAAPSSPTRWCSSGMACQPRPDAPASPAPPANSSRSIRPMLRTTRWWSPLPTPSVPARRQYQWPHPRFRALRAVSLPPRTALDIPWCRGQRRPSTAATRSPVTRSRRVRAGSPVRPRRPHARSRASPTASSTRSPSAPPTVSEPVRPRSPLPQFFPRIDPTARTGSLPLLATMDQRWFSGSPEATVATLRSRTQSRRVRAGSPAPRARPRAVSTVLRTVSATASPSPPSITRGATTRVWVRPSRIWSRRNPRSRFPALRRSPRCPP</sequence>